<accession>A0A6S7I690</accession>
<feature type="compositionally biased region" description="Basic and acidic residues" evidence="1">
    <location>
        <begin position="535"/>
        <end position="553"/>
    </location>
</feature>
<feature type="compositionally biased region" description="Acidic residues" evidence="1">
    <location>
        <begin position="735"/>
        <end position="744"/>
    </location>
</feature>
<proteinExistence type="predicted"/>
<feature type="compositionally biased region" description="Acidic residues" evidence="1">
    <location>
        <begin position="834"/>
        <end position="847"/>
    </location>
</feature>
<comment type="caution">
    <text evidence="2">The sequence shown here is derived from an EMBL/GenBank/DDBJ whole genome shotgun (WGS) entry which is preliminary data.</text>
</comment>
<protein>
    <submittedName>
        <fullName evidence="2">Uncharacterized protein</fullName>
    </submittedName>
</protein>
<evidence type="ECO:0000313" key="2">
    <source>
        <dbReference type="EMBL" id="CAB4001882.1"/>
    </source>
</evidence>
<feature type="compositionally biased region" description="Basic and acidic residues" evidence="1">
    <location>
        <begin position="623"/>
        <end position="648"/>
    </location>
</feature>
<feature type="region of interest" description="Disordered" evidence="1">
    <location>
        <begin position="519"/>
        <end position="773"/>
    </location>
</feature>
<feature type="compositionally biased region" description="Basic and acidic residues" evidence="1">
    <location>
        <begin position="870"/>
        <end position="880"/>
    </location>
</feature>
<reference evidence="2" key="1">
    <citation type="submission" date="2020-04" db="EMBL/GenBank/DDBJ databases">
        <authorList>
            <person name="Alioto T."/>
            <person name="Alioto T."/>
            <person name="Gomez Garrido J."/>
        </authorList>
    </citation>
    <scope>NUCLEOTIDE SEQUENCE</scope>
    <source>
        <strain evidence="2">A484AB</strain>
    </source>
</reference>
<feature type="compositionally biased region" description="Basic and acidic residues" evidence="1">
    <location>
        <begin position="724"/>
        <end position="734"/>
    </location>
</feature>
<feature type="compositionally biased region" description="Polar residues" evidence="1">
    <location>
        <begin position="816"/>
        <end position="829"/>
    </location>
</feature>
<dbReference type="EMBL" id="CACRXK020004200">
    <property type="protein sequence ID" value="CAB4001882.1"/>
    <property type="molecule type" value="Genomic_DNA"/>
</dbReference>
<feature type="compositionally biased region" description="Acidic residues" evidence="1">
    <location>
        <begin position="582"/>
        <end position="592"/>
    </location>
</feature>
<sequence length="944" mass="105143">MSSNQVVLIMTTIRMETEITESVEEFLASILDTAVDQVLRTHLAGREVDTLNIKSNGADVTCTEGKDAIGSTEVMSDNLLGETTYTSKYCSLEAEKIFQVETNSIEDEINEDVVVDEEEFCAAELEMREIEKELENVLEHVELNAEEGEFCDEVASGDSKQNGIFDSTEEDEEQIDEPTGQLENETVHFEREKNEDNGIVTDKDQESLVDEQNEKICNRENEEKDADDYAVHDQVLEMDNGELRAEEQTKTVTKVDCDLQNEVLEVSSEEQTKPDTKVDCDLRNEVQEVSAEGQTKTDTKVDCDLQNEVLEVSAEEQTKTDTKVDCDLQNEVLEVSTEEQTKTDTKVDCDLQNEVLEVSAEEQTKTDTKVDCDLQNEVLEVSSEEQTKTDTKVDCDLQNEVLEVSAEEQTKTDTKVDCDLRNEVLEVSAEEQTKTDTKVDCDLQNEVLEVSSEEQTKTDTKVDCDLQNEVLEVSAEEQTKTDTKVDCDLRNEVLEISSEEQTKTDTKVDCDLQNEVLEVSSEEQRDAVGCEGEDVDRKEYITTDEMAPEHGPDQGDDTSVDTEGQSITHNDIKSEEGSPCTENDDGKEDQENAVEVLDSADNNNDVVEQERNNESETPFVLDEENRSGDEENRSGDEENRSGDEECSRENVLFVSEEQVEEEKVENGKDKSDSNEHDINGASISEQVESREETDEELDTILQYSSTEQPYDGPEIMENGSLHTPDTEDERKVDELGENNEEDNDGCSKLCEERRTEDNAERSDECISSQSILSSAIIGDRAVQELPVDKQESKENADNISTEVCYSGSSKLDAHTGSVNGQSSKATDSSGCKEEDFDNLEPSVDTELEQSVQGDENSYGKGASINGSLEQHADSNPKVKVVDNGNDVDEDVDEDVGQCVELDNTERTSSVDKLTLTKAVLDALVSDVVLREDVLSGNEDDLDID</sequence>
<keyword evidence="3" id="KW-1185">Reference proteome</keyword>
<organism evidence="2 3">
    <name type="scientific">Paramuricea clavata</name>
    <name type="common">Red gorgonian</name>
    <name type="synonym">Violescent sea-whip</name>
    <dbReference type="NCBI Taxonomy" id="317549"/>
    <lineage>
        <taxon>Eukaryota</taxon>
        <taxon>Metazoa</taxon>
        <taxon>Cnidaria</taxon>
        <taxon>Anthozoa</taxon>
        <taxon>Octocorallia</taxon>
        <taxon>Malacalcyonacea</taxon>
        <taxon>Plexauridae</taxon>
        <taxon>Paramuricea</taxon>
    </lineage>
</organism>
<feature type="compositionally biased region" description="Acidic residues" evidence="1">
    <location>
        <begin position="885"/>
        <end position="894"/>
    </location>
</feature>
<gene>
    <name evidence="2" type="ORF">PACLA_8A034576</name>
</gene>
<dbReference type="AlphaFoldDB" id="A0A6S7I690"/>
<evidence type="ECO:0000256" key="1">
    <source>
        <dbReference type="SAM" id="MobiDB-lite"/>
    </source>
</evidence>
<feature type="region of interest" description="Disordered" evidence="1">
    <location>
        <begin position="809"/>
        <end position="894"/>
    </location>
</feature>
<evidence type="ECO:0000313" key="3">
    <source>
        <dbReference type="Proteomes" id="UP001152795"/>
    </source>
</evidence>
<feature type="compositionally biased region" description="Basic and acidic residues" evidence="1">
    <location>
        <begin position="664"/>
        <end position="678"/>
    </location>
</feature>
<name>A0A6S7I690_PARCT</name>
<feature type="compositionally biased region" description="Basic and acidic residues" evidence="1">
    <location>
        <begin position="749"/>
        <end position="764"/>
    </location>
</feature>
<dbReference type="Proteomes" id="UP001152795">
    <property type="component" value="Unassembled WGS sequence"/>
</dbReference>
<feature type="compositionally biased region" description="Acidic residues" evidence="1">
    <location>
        <begin position="167"/>
        <end position="176"/>
    </location>
</feature>
<feature type="region of interest" description="Disordered" evidence="1">
    <location>
        <begin position="155"/>
        <end position="184"/>
    </location>
</feature>